<dbReference type="InterPro" id="IPR050100">
    <property type="entry name" value="TRAFAC_GTPase_members"/>
</dbReference>
<keyword evidence="2" id="KW-0342">GTP-binding</keyword>
<dbReference type="Pfam" id="PF00009">
    <property type="entry name" value="GTP_EFTU"/>
    <property type="match status" value="1"/>
</dbReference>
<dbReference type="Proteomes" id="UP000242450">
    <property type="component" value="Chromosome 5"/>
</dbReference>
<dbReference type="SUPFAM" id="SSF52540">
    <property type="entry name" value="P-loop containing nucleoside triphosphate hydrolases"/>
    <property type="match status" value="1"/>
</dbReference>
<dbReference type="InterPro" id="IPR027417">
    <property type="entry name" value="P-loop_NTPase"/>
</dbReference>
<dbReference type="GO" id="GO:0003924">
    <property type="term" value="F:GTPase activity"/>
    <property type="evidence" value="ECO:0007669"/>
    <property type="project" value="InterPro"/>
</dbReference>
<keyword evidence="5" id="KW-1185">Reference proteome</keyword>
<organism evidence="4 5">
    <name type="scientific">Cervus elaphus hippelaphus</name>
    <name type="common">European red deer</name>
    <dbReference type="NCBI Taxonomy" id="46360"/>
    <lineage>
        <taxon>Eukaryota</taxon>
        <taxon>Metazoa</taxon>
        <taxon>Chordata</taxon>
        <taxon>Craniata</taxon>
        <taxon>Vertebrata</taxon>
        <taxon>Euteleostomi</taxon>
        <taxon>Mammalia</taxon>
        <taxon>Eutheria</taxon>
        <taxon>Laurasiatheria</taxon>
        <taxon>Artiodactyla</taxon>
        <taxon>Ruminantia</taxon>
        <taxon>Pecora</taxon>
        <taxon>Cervidae</taxon>
        <taxon>Cervinae</taxon>
        <taxon>Cervus</taxon>
    </lineage>
</organism>
<dbReference type="AlphaFoldDB" id="A0A212DA85"/>
<sequence length="95" mass="10191">GCHQNTGVMKTTAKSTHIKIIVLFGHVDVASLPLLAIRSTNVKPKTSKYYVTIIDAPGHRGFTKNTITGIYQAGYDVLIVATGVGEFETDVSKKG</sequence>
<dbReference type="OrthoDB" id="342024at2759"/>
<protein>
    <recommendedName>
        <fullName evidence="3">Tr-type G domain-containing protein</fullName>
    </recommendedName>
</protein>
<name>A0A212DA85_CEREH</name>
<evidence type="ECO:0000313" key="5">
    <source>
        <dbReference type="Proteomes" id="UP000242450"/>
    </source>
</evidence>
<evidence type="ECO:0000313" key="4">
    <source>
        <dbReference type="EMBL" id="OWK15106.1"/>
    </source>
</evidence>
<reference evidence="4 5" key="1">
    <citation type="journal article" date="2018" name="Mol. Genet. Genomics">
        <title>The red deer Cervus elaphus genome CerEla1.0: sequencing, annotating, genes, and chromosomes.</title>
        <authorList>
            <person name="Bana N.A."/>
            <person name="Nyiri A."/>
            <person name="Nagy J."/>
            <person name="Frank K."/>
            <person name="Nagy T."/>
            <person name="Steger V."/>
            <person name="Schiller M."/>
            <person name="Lakatos P."/>
            <person name="Sugar L."/>
            <person name="Horn P."/>
            <person name="Barta E."/>
            <person name="Orosz L."/>
        </authorList>
    </citation>
    <scope>NUCLEOTIDE SEQUENCE [LARGE SCALE GENOMIC DNA]</scope>
    <source>
        <strain evidence="4">Hungarian</strain>
    </source>
</reference>
<feature type="non-terminal residue" evidence="4">
    <location>
        <position position="1"/>
    </location>
</feature>
<evidence type="ECO:0000256" key="2">
    <source>
        <dbReference type="ARBA" id="ARBA00023134"/>
    </source>
</evidence>
<dbReference type="InterPro" id="IPR000795">
    <property type="entry name" value="T_Tr_GTP-bd_dom"/>
</dbReference>
<dbReference type="Gene3D" id="3.40.50.300">
    <property type="entry name" value="P-loop containing nucleotide triphosphate hydrolases"/>
    <property type="match status" value="1"/>
</dbReference>
<proteinExistence type="predicted"/>
<gene>
    <name evidence="4" type="ORF">Celaphus_00000792</name>
</gene>
<dbReference type="GO" id="GO:0005525">
    <property type="term" value="F:GTP binding"/>
    <property type="evidence" value="ECO:0007669"/>
    <property type="project" value="UniProtKB-KW"/>
</dbReference>
<evidence type="ECO:0000256" key="1">
    <source>
        <dbReference type="ARBA" id="ARBA00022741"/>
    </source>
</evidence>
<dbReference type="PANTHER" id="PTHR23115">
    <property type="entry name" value="TRANSLATION FACTOR"/>
    <property type="match status" value="1"/>
</dbReference>
<accession>A0A212DA85</accession>
<comment type="caution">
    <text evidence="4">The sequence shown here is derived from an EMBL/GenBank/DDBJ whole genome shotgun (WGS) entry which is preliminary data.</text>
</comment>
<keyword evidence="1" id="KW-0547">Nucleotide-binding</keyword>
<evidence type="ECO:0000259" key="3">
    <source>
        <dbReference type="Pfam" id="PF00009"/>
    </source>
</evidence>
<dbReference type="EMBL" id="MKHE01000005">
    <property type="protein sequence ID" value="OWK15106.1"/>
    <property type="molecule type" value="Genomic_DNA"/>
</dbReference>
<feature type="domain" description="Tr-type G" evidence="3">
    <location>
        <begin position="36"/>
        <end position="85"/>
    </location>
</feature>